<dbReference type="InterPro" id="IPR002078">
    <property type="entry name" value="Sigma_54_int"/>
</dbReference>
<gene>
    <name evidence="5" type="ORF">SAMN05192532_102108</name>
</gene>
<protein>
    <submittedName>
        <fullName evidence="5">PAS domain-containing protein</fullName>
    </submittedName>
</protein>
<keyword evidence="6" id="KW-1185">Reference proteome</keyword>
<evidence type="ECO:0000256" key="1">
    <source>
        <dbReference type="ARBA" id="ARBA00022741"/>
    </source>
</evidence>
<dbReference type="STRING" id="930128.SAMN05192532_102108"/>
<dbReference type="GO" id="GO:0006355">
    <property type="term" value="P:regulation of DNA-templated transcription"/>
    <property type="evidence" value="ECO:0007669"/>
    <property type="project" value="InterPro"/>
</dbReference>
<dbReference type="Proteomes" id="UP000199516">
    <property type="component" value="Unassembled WGS sequence"/>
</dbReference>
<dbReference type="GO" id="GO:0005524">
    <property type="term" value="F:ATP binding"/>
    <property type="evidence" value="ECO:0007669"/>
    <property type="project" value="UniProtKB-KW"/>
</dbReference>
<dbReference type="Gene3D" id="3.30.450.20">
    <property type="entry name" value="PAS domain"/>
    <property type="match status" value="1"/>
</dbReference>
<dbReference type="PANTHER" id="PTHR32071">
    <property type="entry name" value="TRANSCRIPTIONAL REGULATORY PROTEIN"/>
    <property type="match status" value="1"/>
</dbReference>
<dbReference type="PROSITE" id="PS50045">
    <property type="entry name" value="SIGMA54_INTERACT_4"/>
    <property type="match status" value="1"/>
</dbReference>
<dbReference type="Pfam" id="PF00158">
    <property type="entry name" value="Sigma54_activat"/>
    <property type="match status" value="1"/>
</dbReference>
<dbReference type="CDD" id="cd00009">
    <property type="entry name" value="AAA"/>
    <property type="match status" value="1"/>
</dbReference>
<name>A0A1I2B924_9BACI</name>
<dbReference type="EMBL" id="FONT01000002">
    <property type="protein sequence ID" value="SFE51650.1"/>
    <property type="molecule type" value="Genomic_DNA"/>
</dbReference>
<sequence length="263" mass="29720">MYANDSTEYWFDMKREEIIGSSVFDLEKKGVFVPSITRKVLETEKKQTLIQTTRNGKKLLVTGNIIYDDHDQIKYIACYSQDVTELEELKAYVKKVEGELNSIKKELVELQLKKTTPSSIIAKSEKMKNVLRTIDKVAETDATVLLTGESGVGKTILAEHIHKTSKREGKFVSINCGSIPESLLESELFGYTPGAFTEANPKGKKGLVEEAHDGTLFLDEIGEMPFSLQSKLLTLIQEKKFYRIGETEAKTVNFRLSRQQIEI</sequence>
<dbReference type="InterPro" id="IPR003593">
    <property type="entry name" value="AAA+_ATPase"/>
</dbReference>
<feature type="domain" description="Sigma-54 factor interaction" evidence="4">
    <location>
        <begin position="120"/>
        <end position="256"/>
    </location>
</feature>
<proteinExistence type="predicted"/>
<dbReference type="PROSITE" id="PS00675">
    <property type="entry name" value="SIGMA54_INTERACT_1"/>
    <property type="match status" value="1"/>
</dbReference>
<dbReference type="Pfam" id="PF13426">
    <property type="entry name" value="PAS_9"/>
    <property type="match status" value="1"/>
</dbReference>
<reference evidence="5 6" key="1">
    <citation type="submission" date="2016-10" db="EMBL/GenBank/DDBJ databases">
        <authorList>
            <person name="de Groot N.N."/>
        </authorList>
    </citation>
    <scope>NUCLEOTIDE SEQUENCE [LARGE SCALE GENOMIC DNA]</scope>
    <source>
        <strain evidence="5 6">DSM 23995</strain>
    </source>
</reference>
<evidence type="ECO:0000256" key="3">
    <source>
        <dbReference type="SAM" id="Coils"/>
    </source>
</evidence>
<evidence type="ECO:0000313" key="5">
    <source>
        <dbReference type="EMBL" id="SFE51650.1"/>
    </source>
</evidence>
<evidence type="ECO:0000313" key="6">
    <source>
        <dbReference type="Proteomes" id="UP000199516"/>
    </source>
</evidence>
<evidence type="ECO:0000259" key="4">
    <source>
        <dbReference type="PROSITE" id="PS50045"/>
    </source>
</evidence>
<keyword evidence="1" id="KW-0547">Nucleotide-binding</keyword>
<evidence type="ECO:0000256" key="2">
    <source>
        <dbReference type="ARBA" id="ARBA00022840"/>
    </source>
</evidence>
<dbReference type="AlphaFoldDB" id="A0A1I2B924"/>
<dbReference type="InterPro" id="IPR025662">
    <property type="entry name" value="Sigma_54_int_dom_ATP-bd_1"/>
</dbReference>
<dbReference type="InterPro" id="IPR035965">
    <property type="entry name" value="PAS-like_dom_sf"/>
</dbReference>
<dbReference type="CDD" id="cd00130">
    <property type="entry name" value="PAS"/>
    <property type="match status" value="1"/>
</dbReference>
<dbReference type="InterPro" id="IPR027417">
    <property type="entry name" value="P-loop_NTPase"/>
</dbReference>
<dbReference type="SMART" id="SM00382">
    <property type="entry name" value="AAA"/>
    <property type="match status" value="1"/>
</dbReference>
<keyword evidence="2" id="KW-0067">ATP-binding</keyword>
<dbReference type="InterPro" id="IPR000014">
    <property type="entry name" value="PAS"/>
</dbReference>
<dbReference type="SUPFAM" id="SSF55785">
    <property type="entry name" value="PYP-like sensor domain (PAS domain)"/>
    <property type="match status" value="1"/>
</dbReference>
<dbReference type="Gene3D" id="3.40.50.300">
    <property type="entry name" value="P-loop containing nucleotide triphosphate hydrolases"/>
    <property type="match status" value="1"/>
</dbReference>
<feature type="coiled-coil region" evidence="3">
    <location>
        <begin position="86"/>
        <end position="113"/>
    </location>
</feature>
<keyword evidence="3" id="KW-0175">Coiled coil</keyword>
<accession>A0A1I2B924</accession>
<dbReference type="SUPFAM" id="SSF52540">
    <property type="entry name" value="P-loop containing nucleoside triphosphate hydrolases"/>
    <property type="match status" value="1"/>
</dbReference>
<organism evidence="5 6">
    <name type="scientific">Alteribacillus iranensis</name>
    <dbReference type="NCBI Taxonomy" id="930128"/>
    <lineage>
        <taxon>Bacteria</taxon>
        <taxon>Bacillati</taxon>
        <taxon>Bacillota</taxon>
        <taxon>Bacilli</taxon>
        <taxon>Bacillales</taxon>
        <taxon>Bacillaceae</taxon>
        <taxon>Alteribacillus</taxon>
    </lineage>
</organism>